<dbReference type="PROSITE" id="PS50109">
    <property type="entry name" value="HIS_KIN"/>
    <property type="match status" value="1"/>
</dbReference>
<organism evidence="11 12">
    <name type="scientific">Paenibacillus hunanensis</name>
    <dbReference type="NCBI Taxonomy" id="539262"/>
    <lineage>
        <taxon>Bacteria</taxon>
        <taxon>Bacillati</taxon>
        <taxon>Bacillota</taxon>
        <taxon>Bacilli</taxon>
        <taxon>Bacillales</taxon>
        <taxon>Paenibacillaceae</taxon>
        <taxon>Paenibacillus</taxon>
    </lineage>
</organism>
<accession>A0ABU1IT19</accession>
<dbReference type="InterPro" id="IPR005467">
    <property type="entry name" value="His_kinase_dom"/>
</dbReference>
<feature type="region of interest" description="Disordered" evidence="9">
    <location>
        <begin position="252"/>
        <end position="274"/>
    </location>
</feature>
<keyword evidence="6 11" id="KW-0418">Kinase</keyword>
<proteinExistence type="predicted"/>
<dbReference type="GO" id="GO:0016301">
    <property type="term" value="F:kinase activity"/>
    <property type="evidence" value="ECO:0007669"/>
    <property type="project" value="UniProtKB-KW"/>
</dbReference>
<dbReference type="SUPFAM" id="SSF55874">
    <property type="entry name" value="ATPase domain of HSP90 chaperone/DNA topoisomerase II/histidine kinase"/>
    <property type="match status" value="1"/>
</dbReference>
<dbReference type="InterPro" id="IPR003661">
    <property type="entry name" value="HisK_dim/P_dom"/>
</dbReference>
<comment type="caution">
    <text evidence="11">The sequence shown here is derived from an EMBL/GenBank/DDBJ whole genome shotgun (WGS) entry which is preliminary data.</text>
</comment>
<evidence type="ECO:0000313" key="12">
    <source>
        <dbReference type="Proteomes" id="UP001185028"/>
    </source>
</evidence>
<dbReference type="PRINTS" id="PR00344">
    <property type="entry name" value="BCTRLSENSOR"/>
</dbReference>
<dbReference type="Gene3D" id="3.30.565.10">
    <property type="entry name" value="Histidine kinase-like ATPase, C-terminal domain"/>
    <property type="match status" value="1"/>
</dbReference>
<dbReference type="SMART" id="SM00388">
    <property type="entry name" value="HisKA"/>
    <property type="match status" value="1"/>
</dbReference>
<evidence type="ECO:0000256" key="3">
    <source>
        <dbReference type="ARBA" id="ARBA00022553"/>
    </source>
</evidence>
<dbReference type="Proteomes" id="UP001185028">
    <property type="component" value="Unassembled WGS sequence"/>
</dbReference>
<name>A0ABU1IT19_9BACL</name>
<reference evidence="11 12" key="1">
    <citation type="submission" date="2023-07" db="EMBL/GenBank/DDBJ databases">
        <title>Genomic Encyclopedia of Type Strains, Phase IV (KMG-IV): sequencing the most valuable type-strain genomes for metagenomic binning, comparative biology and taxonomic classification.</title>
        <authorList>
            <person name="Goeker M."/>
        </authorList>
    </citation>
    <scope>NUCLEOTIDE SEQUENCE [LARGE SCALE GENOMIC DNA]</scope>
    <source>
        <strain evidence="11 12">DSM 22170</strain>
    </source>
</reference>
<dbReference type="CDD" id="cd00082">
    <property type="entry name" value="HisKA"/>
    <property type="match status" value="1"/>
</dbReference>
<keyword evidence="5" id="KW-0547">Nucleotide-binding</keyword>
<dbReference type="Pfam" id="PF00512">
    <property type="entry name" value="HisKA"/>
    <property type="match status" value="1"/>
</dbReference>
<dbReference type="InterPro" id="IPR036097">
    <property type="entry name" value="HisK_dim/P_sf"/>
</dbReference>
<dbReference type="Pfam" id="PF02518">
    <property type="entry name" value="HATPase_c"/>
    <property type="match status" value="1"/>
</dbReference>
<dbReference type="PANTHER" id="PTHR43047">
    <property type="entry name" value="TWO-COMPONENT HISTIDINE PROTEIN KINASE"/>
    <property type="match status" value="1"/>
</dbReference>
<dbReference type="EC" id="2.7.13.3" evidence="2"/>
<evidence type="ECO:0000256" key="8">
    <source>
        <dbReference type="ARBA" id="ARBA00023012"/>
    </source>
</evidence>
<feature type="compositionally biased region" description="Low complexity" evidence="9">
    <location>
        <begin position="252"/>
        <end position="265"/>
    </location>
</feature>
<evidence type="ECO:0000256" key="7">
    <source>
        <dbReference type="ARBA" id="ARBA00022840"/>
    </source>
</evidence>
<dbReference type="Gene3D" id="1.10.287.130">
    <property type="match status" value="1"/>
</dbReference>
<evidence type="ECO:0000256" key="2">
    <source>
        <dbReference type="ARBA" id="ARBA00012438"/>
    </source>
</evidence>
<evidence type="ECO:0000256" key="4">
    <source>
        <dbReference type="ARBA" id="ARBA00022679"/>
    </source>
</evidence>
<keyword evidence="8" id="KW-0902">Two-component regulatory system</keyword>
<comment type="catalytic activity">
    <reaction evidence="1">
        <text>ATP + protein L-histidine = ADP + protein N-phospho-L-histidine.</text>
        <dbReference type="EC" id="2.7.13.3"/>
    </reaction>
</comment>
<dbReference type="EMBL" id="JAVDQH010000001">
    <property type="protein sequence ID" value="MDR6242394.1"/>
    <property type="molecule type" value="Genomic_DNA"/>
</dbReference>
<evidence type="ECO:0000256" key="6">
    <source>
        <dbReference type="ARBA" id="ARBA00022777"/>
    </source>
</evidence>
<keyword evidence="4" id="KW-0808">Transferase</keyword>
<evidence type="ECO:0000256" key="5">
    <source>
        <dbReference type="ARBA" id="ARBA00022741"/>
    </source>
</evidence>
<dbReference type="SMART" id="SM00387">
    <property type="entry name" value="HATPase_c"/>
    <property type="match status" value="1"/>
</dbReference>
<gene>
    <name evidence="11" type="ORF">JOC58_000278</name>
</gene>
<dbReference type="InterPro" id="IPR036890">
    <property type="entry name" value="HATPase_C_sf"/>
</dbReference>
<sequence length="637" mass="69811">MTNPHMNRNASWHPSSLARLYVYESHPIYIQRMLAYVLSWLQHSEASQLILIDHLPALCLLEQELECLDLSPELLQRIQYIPVFSPALHDKHAQTSVVPALSLQAPTAFTNVTVPPFSTPPTVQSWIQPPATDITEDNCLRFITPPLPNEAMPCIQLALAQGKTVHIWQQLSNEVMMSWLSSLSDASLSPTINPTIETQQQEISFKKPSLSSDSLTNASFSSIPATEQAVAPGNSLSTDNIVNDPTFISTSASTAAVSSNPPSTAENPHNKYDEQKTCSQLDSSSIHYVYTCDGNQLSAATLLRIMKYLSVLHDDETVDFIAHSSSDTGMVADPIPAHLNAELPAAQSDLVASMSSMLSQAPILSSPSTPAVPTVDTSTPRLYQELDFLSIMSHELRTPMNGILGMSQLLLELDGMDEQQLAYVRIIDKSTRTLLLMLNDILDYAKMDAGKMEMVYEPLHIAAMMGEVLDMMLVKASEKGLHVSLSIHPQVPEMIQGDSKRLRQVLLNLLSNAIKFTLQGHIHIAVTPSSATPEGGLLQFSVTDSGIGIPQEQLEYLFQPFHQLHNPITRHEDGTGLGLAISKCLVELMGGTIWIEPQQNGGTRFCFTIHWISLDDHHALEDINTGAISGVASALHP</sequence>
<protein>
    <recommendedName>
        <fullName evidence="2">histidine kinase</fullName>
        <ecNumber evidence="2">2.7.13.3</ecNumber>
    </recommendedName>
</protein>
<evidence type="ECO:0000313" key="11">
    <source>
        <dbReference type="EMBL" id="MDR6242394.1"/>
    </source>
</evidence>
<dbReference type="InterPro" id="IPR004358">
    <property type="entry name" value="Sig_transdc_His_kin-like_C"/>
</dbReference>
<dbReference type="RefSeq" id="WP_188774855.1">
    <property type="nucleotide sequence ID" value="NZ_BMMB01000003.1"/>
</dbReference>
<dbReference type="SUPFAM" id="SSF47384">
    <property type="entry name" value="Homodimeric domain of signal transducing histidine kinase"/>
    <property type="match status" value="1"/>
</dbReference>
<evidence type="ECO:0000256" key="1">
    <source>
        <dbReference type="ARBA" id="ARBA00000085"/>
    </source>
</evidence>
<dbReference type="InterPro" id="IPR003594">
    <property type="entry name" value="HATPase_dom"/>
</dbReference>
<evidence type="ECO:0000259" key="10">
    <source>
        <dbReference type="PROSITE" id="PS50109"/>
    </source>
</evidence>
<keyword evidence="12" id="KW-1185">Reference proteome</keyword>
<evidence type="ECO:0000256" key="9">
    <source>
        <dbReference type="SAM" id="MobiDB-lite"/>
    </source>
</evidence>
<keyword evidence="7" id="KW-0067">ATP-binding</keyword>
<keyword evidence="3" id="KW-0597">Phosphoprotein</keyword>
<dbReference type="PANTHER" id="PTHR43047:SF72">
    <property type="entry name" value="OSMOSENSING HISTIDINE PROTEIN KINASE SLN1"/>
    <property type="match status" value="1"/>
</dbReference>
<dbReference type="CDD" id="cd16922">
    <property type="entry name" value="HATPase_EvgS-ArcB-TorS-like"/>
    <property type="match status" value="1"/>
</dbReference>
<feature type="domain" description="Histidine kinase" evidence="10">
    <location>
        <begin position="391"/>
        <end position="613"/>
    </location>
</feature>